<proteinExistence type="predicted"/>
<feature type="non-terminal residue" evidence="1">
    <location>
        <position position="96"/>
    </location>
</feature>
<gene>
    <name evidence="1" type="ORF">Goshw_016703</name>
</gene>
<comment type="caution">
    <text evidence="1">The sequence shown here is derived from an EMBL/GenBank/DDBJ whole genome shotgun (WGS) entry which is preliminary data.</text>
</comment>
<dbReference type="Proteomes" id="UP000593576">
    <property type="component" value="Unassembled WGS sequence"/>
</dbReference>
<evidence type="ECO:0000313" key="1">
    <source>
        <dbReference type="EMBL" id="MBA0879715.1"/>
    </source>
</evidence>
<reference evidence="1 2" key="1">
    <citation type="journal article" date="2019" name="Genome Biol. Evol.">
        <title>Insights into the evolution of the New World diploid cottons (Gossypium, subgenus Houzingenia) based on genome sequencing.</title>
        <authorList>
            <person name="Grover C.E."/>
            <person name="Arick M.A. 2nd"/>
            <person name="Thrash A."/>
            <person name="Conover J.L."/>
            <person name="Sanders W.S."/>
            <person name="Peterson D.G."/>
            <person name="Frelichowski J.E."/>
            <person name="Scheffler J.A."/>
            <person name="Scheffler B.E."/>
            <person name="Wendel J.F."/>
        </authorList>
    </citation>
    <scope>NUCLEOTIDE SEQUENCE [LARGE SCALE GENOMIC DNA]</scope>
    <source>
        <strain evidence="1">1</strain>
        <tissue evidence="1">Leaf</tissue>
    </source>
</reference>
<dbReference type="EMBL" id="JABFAF010276230">
    <property type="protein sequence ID" value="MBA0879715.1"/>
    <property type="molecule type" value="Genomic_DNA"/>
</dbReference>
<sequence length="96" mass="10436">MEEPGCFLGGNTGGTIANPCAGIRIIQASTSKTEHLRTKHETRQLWPSGYFAHSLLVLDRDGKQPLGPRIIPLVIEEQVDCPIDDTSKASPDKVNP</sequence>
<keyword evidence="2" id="KW-1185">Reference proteome</keyword>
<accession>A0A7J9N8S2</accession>
<name>A0A7J9N8S2_GOSSC</name>
<organism evidence="1 2">
    <name type="scientific">Gossypium schwendimanii</name>
    <name type="common">Cotton</name>
    <dbReference type="NCBI Taxonomy" id="34291"/>
    <lineage>
        <taxon>Eukaryota</taxon>
        <taxon>Viridiplantae</taxon>
        <taxon>Streptophyta</taxon>
        <taxon>Embryophyta</taxon>
        <taxon>Tracheophyta</taxon>
        <taxon>Spermatophyta</taxon>
        <taxon>Magnoliopsida</taxon>
        <taxon>eudicotyledons</taxon>
        <taxon>Gunneridae</taxon>
        <taxon>Pentapetalae</taxon>
        <taxon>rosids</taxon>
        <taxon>malvids</taxon>
        <taxon>Malvales</taxon>
        <taxon>Malvaceae</taxon>
        <taxon>Malvoideae</taxon>
        <taxon>Gossypium</taxon>
    </lineage>
</organism>
<protein>
    <submittedName>
        <fullName evidence="1">Uncharacterized protein</fullName>
    </submittedName>
</protein>
<dbReference type="AlphaFoldDB" id="A0A7J9N8S2"/>
<evidence type="ECO:0000313" key="2">
    <source>
        <dbReference type="Proteomes" id="UP000593576"/>
    </source>
</evidence>